<reference evidence="1" key="1">
    <citation type="submission" date="2008-02" db="EMBL/GenBank/DDBJ databases">
        <title>Complete sequence of Yersinia pseudotuberculosis YPIII.</title>
        <authorList>
            <consortium name="US DOE Joint Genome Institute"/>
            <person name="Challacombe J.F."/>
            <person name="Bruce D."/>
            <person name="Detter J.C."/>
            <person name="Green L."/>
            <person name="Land M."/>
            <person name="Munk C."/>
            <person name="Lindler L.E."/>
            <person name="Nikolich M.P."/>
            <person name="Brettin T."/>
        </authorList>
    </citation>
    <scope>NUCLEOTIDE SEQUENCE</scope>
    <source>
        <strain evidence="1">YPIII</strain>
    </source>
</reference>
<dbReference type="Pfam" id="PF03589">
    <property type="entry name" value="Antiterm"/>
    <property type="match status" value="1"/>
</dbReference>
<name>A0A0H3B6Q6_YERPY</name>
<organism evidence="1">
    <name type="scientific">Yersinia pseudotuberculosis serotype O:3 (strain YPIII)</name>
    <dbReference type="NCBI Taxonomy" id="502800"/>
    <lineage>
        <taxon>Bacteria</taxon>
        <taxon>Pseudomonadati</taxon>
        <taxon>Pseudomonadota</taxon>
        <taxon>Gammaproteobacteria</taxon>
        <taxon>Enterobacterales</taxon>
        <taxon>Yersiniaceae</taxon>
        <taxon>Yersinia</taxon>
    </lineage>
</organism>
<dbReference type="GO" id="GO:0006355">
    <property type="term" value="P:regulation of DNA-templated transcription"/>
    <property type="evidence" value="ECO:0007669"/>
    <property type="project" value="InterPro"/>
</dbReference>
<sequence>MKLESAIKQFSAKSQMITDSPRATSSDSLKGPDMAAAMGMVEARASFGMAAYLGKVGISKEDRIRTVEQLTQFAMKNAPKHVGKASGRRMAQCILVDNVDTTTATQRGGVYLMGQFNQNSVIHDASWTLAELKTALRSYSIFLEDSIQAPV</sequence>
<gene>
    <name evidence="1" type="ordered locus">YPK_3126</name>
</gene>
<dbReference type="InterPro" id="IPR003222">
    <property type="entry name" value="Antitermntn"/>
</dbReference>
<dbReference type="GO" id="GO:0003677">
    <property type="term" value="F:DNA binding"/>
    <property type="evidence" value="ECO:0007669"/>
    <property type="project" value="InterPro"/>
</dbReference>
<dbReference type="KEGG" id="ypy:YPK_3126"/>
<evidence type="ECO:0000313" key="1">
    <source>
        <dbReference type="EMBL" id="ACA69397.1"/>
    </source>
</evidence>
<dbReference type="PATRIC" id="fig|502800.11.peg.3852"/>
<accession>A0A0H3B6Q6</accession>
<dbReference type="EMBL" id="CP000950">
    <property type="protein sequence ID" value="ACA69397.1"/>
    <property type="molecule type" value="Genomic_DNA"/>
</dbReference>
<dbReference type="RefSeq" id="WP_012304457.1">
    <property type="nucleotide sequence ID" value="NZ_CP009792.1"/>
</dbReference>
<protein>
    <submittedName>
        <fullName evidence="1">Antitermination protein</fullName>
    </submittedName>
</protein>
<proteinExistence type="predicted"/>
<dbReference type="AlphaFoldDB" id="A0A0H3B6Q6"/>